<evidence type="ECO:0000313" key="2">
    <source>
        <dbReference type="Proteomes" id="UP000229314"/>
    </source>
</evidence>
<organism evidence="1 2">
    <name type="scientific">Paracoccus yeei</name>
    <dbReference type="NCBI Taxonomy" id="147645"/>
    <lineage>
        <taxon>Bacteria</taxon>
        <taxon>Pseudomonadati</taxon>
        <taxon>Pseudomonadota</taxon>
        <taxon>Alphaproteobacteria</taxon>
        <taxon>Rhodobacterales</taxon>
        <taxon>Paracoccaceae</taxon>
        <taxon>Paracoccus</taxon>
    </lineage>
</organism>
<dbReference type="AlphaFoldDB" id="A0A2D2C3Z8"/>
<gene>
    <name evidence="1" type="ORF">PYTT13_16530</name>
</gene>
<dbReference type="GeneID" id="78899257"/>
<dbReference type="Proteomes" id="UP000229314">
    <property type="component" value="Chromosome"/>
</dbReference>
<dbReference type="EMBL" id="CP024422">
    <property type="protein sequence ID" value="ATQ57244.1"/>
    <property type="molecule type" value="Genomic_DNA"/>
</dbReference>
<evidence type="ECO:0000313" key="1">
    <source>
        <dbReference type="EMBL" id="ATQ57244.1"/>
    </source>
</evidence>
<reference evidence="1 2" key="1">
    <citation type="submission" date="2017-10" db="EMBL/GenBank/DDBJ databases">
        <title>Complete genome sequence of Paracoccus yeei TT13 isolated from human skin.</title>
        <authorList>
            <person name="Lee K."/>
            <person name="Lim J.Y."/>
            <person name="Hwang I."/>
        </authorList>
    </citation>
    <scope>NUCLEOTIDE SEQUENCE [LARGE SCALE GENOMIC DNA]</scope>
    <source>
        <strain evidence="1 2">TT13</strain>
    </source>
</reference>
<proteinExistence type="predicted"/>
<protein>
    <submittedName>
        <fullName evidence="1">Uncharacterized protein</fullName>
    </submittedName>
</protein>
<accession>A0A2D2C3Z8</accession>
<name>A0A2D2C3Z8_9RHOB</name>
<sequence>MTRYEPYCDCLGGHVDMRPDPNGRWFRAEVKPLEWMEYDADCYFWKAPLFGEVLVKRHWKGHWVVVWSTPGYTGLFCPGHFATADEAKAAAQSRILSALVEADHA</sequence>
<dbReference type="RefSeq" id="WP_099649832.1">
    <property type="nucleotide sequence ID" value="NZ_CAJGAB010000097.1"/>
</dbReference>